<keyword evidence="10" id="KW-1185">Reference proteome</keyword>
<dbReference type="AlphaFoldDB" id="A0A1C6R7K7"/>
<gene>
    <name evidence="9" type="ORF">GA0070616_0098</name>
</gene>
<dbReference type="PROSITE" id="PS50850">
    <property type="entry name" value="MFS"/>
    <property type="match status" value="1"/>
</dbReference>
<feature type="transmembrane region" description="Helical" evidence="7">
    <location>
        <begin position="391"/>
        <end position="412"/>
    </location>
</feature>
<feature type="transmembrane region" description="Helical" evidence="7">
    <location>
        <begin position="114"/>
        <end position="134"/>
    </location>
</feature>
<feature type="transmembrane region" description="Helical" evidence="7">
    <location>
        <begin position="25"/>
        <end position="47"/>
    </location>
</feature>
<dbReference type="Gene3D" id="1.20.1250.20">
    <property type="entry name" value="MFS general substrate transporter like domains"/>
    <property type="match status" value="1"/>
</dbReference>
<feature type="transmembrane region" description="Helical" evidence="7">
    <location>
        <begin position="234"/>
        <end position="252"/>
    </location>
</feature>
<keyword evidence="3 7" id="KW-0812">Transmembrane</keyword>
<feature type="transmembrane region" description="Helical" evidence="7">
    <location>
        <begin position="302"/>
        <end position="321"/>
    </location>
</feature>
<feature type="transmembrane region" description="Helical" evidence="7">
    <location>
        <begin position="333"/>
        <end position="350"/>
    </location>
</feature>
<name>A0A1C6R7K7_9ACTN</name>
<dbReference type="InterPro" id="IPR020846">
    <property type="entry name" value="MFS_dom"/>
</dbReference>
<dbReference type="PANTHER" id="PTHR23501:SF191">
    <property type="entry name" value="VACUOLAR BASIC AMINO ACID TRANSPORTER 4"/>
    <property type="match status" value="1"/>
</dbReference>
<feature type="transmembrane region" description="Helical" evidence="7">
    <location>
        <begin position="146"/>
        <end position="168"/>
    </location>
</feature>
<dbReference type="RefSeq" id="WP_175439925.1">
    <property type="nucleotide sequence ID" value="NZ_FMHT01000002.1"/>
</dbReference>
<dbReference type="InterPro" id="IPR011701">
    <property type="entry name" value="MFS"/>
</dbReference>
<evidence type="ECO:0000256" key="6">
    <source>
        <dbReference type="SAM" id="MobiDB-lite"/>
    </source>
</evidence>
<feature type="domain" description="Major facilitator superfamily (MFS) profile" evidence="8">
    <location>
        <begin position="23"/>
        <end position="443"/>
    </location>
</feature>
<evidence type="ECO:0000256" key="1">
    <source>
        <dbReference type="ARBA" id="ARBA00004429"/>
    </source>
</evidence>
<feature type="transmembrane region" description="Helical" evidence="7">
    <location>
        <begin position="418"/>
        <end position="437"/>
    </location>
</feature>
<evidence type="ECO:0000313" key="10">
    <source>
        <dbReference type="Proteomes" id="UP000199699"/>
    </source>
</evidence>
<evidence type="ECO:0000256" key="7">
    <source>
        <dbReference type="SAM" id="Phobius"/>
    </source>
</evidence>
<dbReference type="STRING" id="145857.GA0070616_0098"/>
<comment type="subcellular location">
    <subcellularLocation>
        <location evidence="1">Cell inner membrane</location>
        <topology evidence="1">Multi-pass membrane protein</topology>
    </subcellularLocation>
</comment>
<organism evidence="9 10">
    <name type="scientific">Micromonospora nigra</name>
    <dbReference type="NCBI Taxonomy" id="145857"/>
    <lineage>
        <taxon>Bacteria</taxon>
        <taxon>Bacillati</taxon>
        <taxon>Actinomycetota</taxon>
        <taxon>Actinomycetes</taxon>
        <taxon>Micromonosporales</taxon>
        <taxon>Micromonosporaceae</taxon>
        <taxon>Micromonospora</taxon>
    </lineage>
</organism>
<feature type="transmembrane region" description="Helical" evidence="7">
    <location>
        <begin position="174"/>
        <end position="192"/>
    </location>
</feature>
<dbReference type="GO" id="GO:0005886">
    <property type="term" value="C:plasma membrane"/>
    <property type="evidence" value="ECO:0007669"/>
    <property type="project" value="UniProtKB-SubCell"/>
</dbReference>
<dbReference type="InterPro" id="IPR036259">
    <property type="entry name" value="MFS_trans_sf"/>
</dbReference>
<feature type="transmembrane region" description="Helical" evidence="7">
    <location>
        <begin position="273"/>
        <end position="296"/>
    </location>
</feature>
<reference evidence="9 10" key="1">
    <citation type="submission" date="2016-06" db="EMBL/GenBank/DDBJ databases">
        <authorList>
            <person name="Kjaerup R.B."/>
            <person name="Dalgaard T.S."/>
            <person name="Juul-Madsen H.R."/>
        </authorList>
    </citation>
    <scope>NUCLEOTIDE SEQUENCE [LARGE SCALE GENOMIC DNA]</scope>
    <source>
        <strain evidence="9 10">DSM 43818</strain>
    </source>
</reference>
<keyword evidence="5 7" id="KW-0472">Membrane</keyword>
<evidence type="ECO:0000313" key="9">
    <source>
        <dbReference type="EMBL" id="SCL13012.1"/>
    </source>
</evidence>
<protein>
    <submittedName>
        <fullName evidence="9">Predicted arabinose efflux permease, MFS family</fullName>
    </submittedName>
</protein>
<dbReference type="PANTHER" id="PTHR23501">
    <property type="entry name" value="MAJOR FACILITATOR SUPERFAMILY"/>
    <property type="match status" value="1"/>
</dbReference>
<dbReference type="Gene3D" id="1.20.1720.10">
    <property type="entry name" value="Multidrug resistance protein D"/>
    <property type="match status" value="1"/>
</dbReference>
<feature type="compositionally biased region" description="Basic and acidic residues" evidence="6">
    <location>
        <begin position="440"/>
        <end position="449"/>
    </location>
</feature>
<dbReference type="Pfam" id="PF07690">
    <property type="entry name" value="MFS_1"/>
    <property type="match status" value="1"/>
</dbReference>
<keyword evidence="4 7" id="KW-1133">Transmembrane helix</keyword>
<evidence type="ECO:0000256" key="3">
    <source>
        <dbReference type="ARBA" id="ARBA00022692"/>
    </source>
</evidence>
<keyword evidence="2" id="KW-0813">Transport</keyword>
<evidence type="ECO:0000256" key="4">
    <source>
        <dbReference type="ARBA" id="ARBA00022989"/>
    </source>
</evidence>
<feature type="transmembrane region" description="Helical" evidence="7">
    <location>
        <begin position="89"/>
        <end position="108"/>
    </location>
</feature>
<dbReference type="SUPFAM" id="SSF103473">
    <property type="entry name" value="MFS general substrate transporter"/>
    <property type="match status" value="1"/>
</dbReference>
<proteinExistence type="predicted"/>
<feature type="region of interest" description="Disordered" evidence="6">
    <location>
        <begin position="440"/>
        <end position="463"/>
    </location>
</feature>
<evidence type="ECO:0000256" key="2">
    <source>
        <dbReference type="ARBA" id="ARBA00022448"/>
    </source>
</evidence>
<evidence type="ECO:0000256" key="5">
    <source>
        <dbReference type="ARBA" id="ARBA00023136"/>
    </source>
</evidence>
<accession>A0A1C6R7K7</accession>
<evidence type="ECO:0000259" key="8">
    <source>
        <dbReference type="PROSITE" id="PS50850"/>
    </source>
</evidence>
<feature type="transmembrane region" description="Helical" evidence="7">
    <location>
        <begin position="59"/>
        <end position="77"/>
    </location>
</feature>
<feature type="transmembrane region" description="Helical" evidence="7">
    <location>
        <begin position="356"/>
        <end position="379"/>
    </location>
</feature>
<dbReference type="EMBL" id="FMHT01000002">
    <property type="protein sequence ID" value="SCL13012.1"/>
    <property type="molecule type" value="Genomic_DNA"/>
</dbReference>
<feature type="transmembrane region" description="Helical" evidence="7">
    <location>
        <begin position="204"/>
        <end position="228"/>
    </location>
</feature>
<dbReference type="Proteomes" id="UP000199699">
    <property type="component" value="Unassembled WGS sequence"/>
</dbReference>
<sequence>MSRSDAAGITANPSPARSEVHPARLGLLLGTIYGPVTFGIIAAAVAVPYIPEAAGPVSTVWLLSGYAIALGVGTAVFGPLTERWGTLACLRLGSVLMLAGTAACLLSATPGAAVAGRVVLALGSSAVVTVVLTIAAHVDAAHRRPLATALGAVMTVFLSMATLAGGFAAVVLGWRAAVVLPVLSVLVVPWVSRRHHRDGRPSNAFDGVGAALLAVLAACTVGLTQITLLRPTTAVALLGGAVASGIALWVRARHRSDAFVPATLVREVQFRRVCLLAGCIYAARFSVVLVAGHLLANDGWTPLSSGMLLVPCAVAGVVLAHYLDRRRMPSSRALLLAAGALVFVGVTPLAPAGPLVIMSTIASSVVFTLGQPMLTVALATLRTDRRGTAVGLAYFSGFAGGAGGTAVVATLIPAIGAGPSIAVVAVACLSGAALALTRGSRDPAADRPGDAAGITPELKEAVH</sequence>
<dbReference type="GO" id="GO:0022857">
    <property type="term" value="F:transmembrane transporter activity"/>
    <property type="evidence" value="ECO:0007669"/>
    <property type="project" value="InterPro"/>
</dbReference>